<dbReference type="EMBL" id="NJBA01000004">
    <property type="protein sequence ID" value="OWP50381.1"/>
    <property type="molecule type" value="Genomic_DNA"/>
</dbReference>
<dbReference type="eggNOG" id="ENOG50303H9">
    <property type="taxonomic scope" value="Bacteria"/>
</dbReference>
<dbReference type="Proteomes" id="UP000198145">
    <property type="component" value="Unassembled WGS sequence"/>
</dbReference>
<accession>A0A2D0AE31</accession>
<evidence type="ECO:0000256" key="1">
    <source>
        <dbReference type="SAM" id="Phobius"/>
    </source>
</evidence>
<name>A0A2D0AE31_PSENT</name>
<feature type="transmembrane region" description="Helical" evidence="1">
    <location>
        <begin position="85"/>
        <end position="107"/>
    </location>
</feature>
<sequence length="143" mass="15086">MGQEYNLALIIAAALSAIAGALHIGVVLVGPRWYRLFGAGEKLARAAEMGRAYPALITFGIAFVLFAWAAYALSAAGVLGPLPLLRPALVAISLVYLLRGVAGPVILKGTGRSQRFIYISSAICLGFALVHLLGLAQVWNRLL</sequence>
<feature type="transmembrane region" description="Helical" evidence="1">
    <location>
        <begin position="116"/>
        <end position="139"/>
    </location>
</feature>
<dbReference type="RefSeq" id="WP_088417792.1">
    <property type="nucleotide sequence ID" value="NZ_NJBA01000004.1"/>
</dbReference>
<reference evidence="2 3" key="1">
    <citation type="submission" date="2017-06" db="EMBL/GenBank/DDBJ databases">
        <title>Draft genome of Pseudomonas nitroreducens DF05.</title>
        <authorList>
            <person name="Iyer R."/>
        </authorList>
    </citation>
    <scope>NUCLEOTIDE SEQUENCE [LARGE SCALE GENOMIC DNA]</scope>
    <source>
        <strain evidence="2 3">DF05</strain>
    </source>
</reference>
<feature type="transmembrane region" description="Helical" evidence="1">
    <location>
        <begin position="6"/>
        <end position="31"/>
    </location>
</feature>
<gene>
    <name evidence="2" type="ORF">CEG18_12610</name>
</gene>
<evidence type="ECO:0000313" key="2">
    <source>
        <dbReference type="EMBL" id="OWP50381.1"/>
    </source>
</evidence>
<keyword evidence="1" id="KW-0812">Transmembrane</keyword>
<organism evidence="2 3">
    <name type="scientific">Pseudomonas nitroreducens</name>
    <dbReference type="NCBI Taxonomy" id="46680"/>
    <lineage>
        <taxon>Bacteria</taxon>
        <taxon>Pseudomonadati</taxon>
        <taxon>Pseudomonadota</taxon>
        <taxon>Gammaproteobacteria</taxon>
        <taxon>Pseudomonadales</taxon>
        <taxon>Pseudomonadaceae</taxon>
        <taxon>Pseudomonas</taxon>
    </lineage>
</organism>
<keyword evidence="1" id="KW-0472">Membrane</keyword>
<protein>
    <submittedName>
        <fullName evidence="2">Uncharacterized protein</fullName>
    </submittedName>
</protein>
<proteinExistence type="predicted"/>
<evidence type="ECO:0000313" key="3">
    <source>
        <dbReference type="Proteomes" id="UP000198145"/>
    </source>
</evidence>
<keyword evidence="1" id="KW-1133">Transmembrane helix</keyword>
<comment type="caution">
    <text evidence="2">The sequence shown here is derived from an EMBL/GenBank/DDBJ whole genome shotgun (WGS) entry which is preliminary data.</text>
</comment>
<dbReference type="AlphaFoldDB" id="A0A2D0AE31"/>
<feature type="transmembrane region" description="Helical" evidence="1">
    <location>
        <begin position="52"/>
        <end position="73"/>
    </location>
</feature>